<comment type="caution">
    <text evidence="3">The sequence shown here is derived from an EMBL/GenBank/DDBJ whole genome shotgun (WGS) entry which is preliminary data.</text>
</comment>
<dbReference type="AlphaFoldDB" id="A0A329Y0G7"/>
<dbReference type="RefSeq" id="WP_112345685.1">
    <property type="nucleotide sequence ID" value="NZ_QMKK01000061.1"/>
</dbReference>
<evidence type="ECO:0000256" key="2">
    <source>
        <dbReference type="SAM" id="SignalP"/>
    </source>
</evidence>
<gene>
    <name evidence="3" type="ORF">DQ393_31970</name>
</gene>
<evidence type="ECO:0000313" key="4">
    <source>
        <dbReference type="Proteomes" id="UP000251205"/>
    </source>
</evidence>
<feature type="signal peptide" evidence="2">
    <location>
        <begin position="1"/>
        <end position="27"/>
    </location>
</feature>
<dbReference type="OrthoDB" id="8398610at2"/>
<name>A0A329Y0G7_RHITR</name>
<dbReference type="EMBL" id="QMKK01000061">
    <property type="protein sequence ID" value="RAX37419.1"/>
    <property type="molecule type" value="Genomic_DNA"/>
</dbReference>
<sequence length="96" mass="9959">MVNSNKVIRATAITLIAGALGPANVFAADQPIIRRPGFSETRIPQVNGRVPIRKSGNLEKGTAAKTAIKPGQSGNAQGGTATCGPDNAQSEFCRKK</sequence>
<organism evidence="3 4">
    <name type="scientific">Rhizobium tropici</name>
    <dbReference type="NCBI Taxonomy" id="398"/>
    <lineage>
        <taxon>Bacteria</taxon>
        <taxon>Pseudomonadati</taxon>
        <taxon>Pseudomonadota</taxon>
        <taxon>Alphaproteobacteria</taxon>
        <taxon>Hyphomicrobiales</taxon>
        <taxon>Rhizobiaceae</taxon>
        <taxon>Rhizobium/Agrobacterium group</taxon>
        <taxon>Rhizobium</taxon>
    </lineage>
</organism>
<dbReference type="Proteomes" id="UP000251205">
    <property type="component" value="Unassembled WGS sequence"/>
</dbReference>
<evidence type="ECO:0000256" key="1">
    <source>
        <dbReference type="SAM" id="MobiDB-lite"/>
    </source>
</evidence>
<protein>
    <submittedName>
        <fullName evidence="3">Uncharacterized protein</fullName>
    </submittedName>
</protein>
<feature type="chain" id="PRO_5016448793" evidence="2">
    <location>
        <begin position="28"/>
        <end position="96"/>
    </location>
</feature>
<proteinExistence type="predicted"/>
<keyword evidence="2" id="KW-0732">Signal</keyword>
<feature type="region of interest" description="Disordered" evidence="1">
    <location>
        <begin position="63"/>
        <end position="96"/>
    </location>
</feature>
<evidence type="ECO:0000313" key="3">
    <source>
        <dbReference type="EMBL" id="RAX37419.1"/>
    </source>
</evidence>
<accession>A0A329Y0G7</accession>
<reference evidence="3 4" key="1">
    <citation type="submission" date="2018-06" db="EMBL/GenBank/DDBJ databases">
        <title>Whole Genome Sequence of an efficient microsymbiont, Rhizobium tropici.</title>
        <authorList>
            <person name="Srinivasan R."/>
            <person name="Singh H.V."/>
            <person name="Srivastava R."/>
            <person name="Kumari B."/>
            <person name="Radhakrishna A."/>
        </authorList>
    </citation>
    <scope>NUCLEOTIDE SEQUENCE [LARGE SCALE GENOMIC DNA]</scope>
    <source>
        <strain evidence="3 4">IGFRI Rhizo-19</strain>
    </source>
</reference>